<dbReference type="AlphaFoldDB" id="A0A1L9VQJ3"/>
<dbReference type="VEuPathDB" id="FungiDB:ASPGLDRAFT_45240"/>
<dbReference type="GeneID" id="34462457"/>
<gene>
    <name evidence="1" type="ORF">ASPGLDRAFT_45240</name>
</gene>
<keyword evidence="2" id="KW-1185">Reference proteome</keyword>
<organism evidence="1 2">
    <name type="scientific">Aspergillus glaucus CBS 516.65</name>
    <dbReference type="NCBI Taxonomy" id="1160497"/>
    <lineage>
        <taxon>Eukaryota</taxon>
        <taxon>Fungi</taxon>
        <taxon>Dikarya</taxon>
        <taxon>Ascomycota</taxon>
        <taxon>Pezizomycotina</taxon>
        <taxon>Eurotiomycetes</taxon>
        <taxon>Eurotiomycetidae</taxon>
        <taxon>Eurotiales</taxon>
        <taxon>Aspergillaceae</taxon>
        <taxon>Aspergillus</taxon>
        <taxon>Aspergillus subgen. Aspergillus</taxon>
    </lineage>
</organism>
<dbReference type="EMBL" id="KV878893">
    <property type="protein sequence ID" value="OJJ86193.1"/>
    <property type="molecule type" value="Genomic_DNA"/>
</dbReference>
<evidence type="ECO:0000313" key="1">
    <source>
        <dbReference type="EMBL" id="OJJ86193.1"/>
    </source>
</evidence>
<dbReference type="RefSeq" id="XP_022402887.1">
    <property type="nucleotide sequence ID" value="XM_022546196.1"/>
</dbReference>
<dbReference type="OrthoDB" id="4514280at2759"/>
<protein>
    <submittedName>
        <fullName evidence="1">Uncharacterized protein</fullName>
    </submittedName>
</protein>
<dbReference type="Proteomes" id="UP000184300">
    <property type="component" value="Unassembled WGS sequence"/>
</dbReference>
<sequence>MERRETLEDLIKGTEVEVEQKWAIFALPNAPHQYTSYDGSQVPISEQMALDELKLQSGLTPLKFYRSNKNPLSTTFIMAVPETQAQAVHRWIPLFDRNIQVKHKPT</sequence>
<proteinExistence type="predicted"/>
<reference evidence="2" key="1">
    <citation type="journal article" date="2017" name="Genome Biol.">
        <title>Comparative genomics reveals high biological diversity and specific adaptations in the industrially and medically important fungal genus Aspergillus.</title>
        <authorList>
            <person name="de Vries R.P."/>
            <person name="Riley R."/>
            <person name="Wiebenga A."/>
            <person name="Aguilar-Osorio G."/>
            <person name="Amillis S."/>
            <person name="Uchima C.A."/>
            <person name="Anderluh G."/>
            <person name="Asadollahi M."/>
            <person name="Askin M."/>
            <person name="Barry K."/>
            <person name="Battaglia E."/>
            <person name="Bayram O."/>
            <person name="Benocci T."/>
            <person name="Braus-Stromeyer S.A."/>
            <person name="Caldana C."/>
            <person name="Canovas D."/>
            <person name="Cerqueira G.C."/>
            <person name="Chen F."/>
            <person name="Chen W."/>
            <person name="Choi C."/>
            <person name="Clum A."/>
            <person name="Dos Santos R.A."/>
            <person name="Damasio A.R."/>
            <person name="Diallinas G."/>
            <person name="Emri T."/>
            <person name="Fekete E."/>
            <person name="Flipphi M."/>
            <person name="Freyberg S."/>
            <person name="Gallo A."/>
            <person name="Gournas C."/>
            <person name="Habgood R."/>
            <person name="Hainaut M."/>
            <person name="Harispe M.L."/>
            <person name="Henrissat B."/>
            <person name="Hilden K.S."/>
            <person name="Hope R."/>
            <person name="Hossain A."/>
            <person name="Karabika E."/>
            <person name="Karaffa L."/>
            <person name="Karanyi Z."/>
            <person name="Krasevec N."/>
            <person name="Kuo A."/>
            <person name="Kusch H."/>
            <person name="LaButti K."/>
            <person name="Lagendijk E.L."/>
            <person name="Lapidus A."/>
            <person name="Levasseur A."/>
            <person name="Lindquist E."/>
            <person name="Lipzen A."/>
            <person name="Logrieco A.F."/>
            <person name="MacCabe A."/>
            <person name="Maekelae M.R."/>
            <person name="Malavazi I."/>
            <person name="Melin P."/>
            <person name="Meyer V."/>
            <person name="Mielnichuk N."/>
            <person name="Miskei M."/>
            <person name="Molnar A.P."/>
            <person name="Mule G."/>
            <person name="Ngan C.Y."/>
            <person name="Orejas M."/>
            <person name="Orosz E."/>
            <person name="Ouedraogo J.P."/>
            <person name="Overkamp K.M."/>
            <person name="Park H.-S."/>
            <person name="Perrone G."/>
            <person name="Piumi F."/>
            <person name="Punt P.J."/>
            <person name="Ram A.F."/>
            <person name="Ramon A."/>
            <person name="Rauscher S."/>
            <person name="Record E."/>
            <person name="Riano-Pachon D.M."/>
            <person name="Robert V."/>
            <person name="Roehrig J."/>
            <person name="Ruller R."/>
            <person name="Salamov A."/>
            <person name="Salih N.S."/>
            <person name="Samson R.A."/>
            <person name="Sandor E."/>
            <person name="Sanguinetti M."/>
            <person name="Schuetze T."/>
            <person name="Sepcic K."/>
            <person name="Shelest E."/>
            <person name="Sherlock G."/>
            <person name="Sophianopoulou V."/>
            <person name="Squina F.M."/>
            <person name="Sun H."/>
            <person name="Susca A."/>
            <person name="Todd R.B."/>
            <person name="Tsang A."/>
            <person name="Unkles S.E."/>
            <person name="van de Wiele N."/>
            <person name="van Rossen-Uffink D."/>
            <person name="Oliveira J.V."/>
            <person name="Vesth T.C."/>
            <person name="Visser J."/>
            <person name="Yu J.-H."/>
            <person name="Zhou M."/>
            <person name="Andersen M.R."/>
            <person name="Archer D.B."/>
            <person name="Baker S.E."/>
            <person name="Benoit I."/>
            <person name="Brakhage A.A."/>
            <person name="Braus G.H."/>
            <person name="Fischer R."/>
            <person name="Frisvad J.C."/>
            <person name="Goldman G.H."/>
            <person name="Houbraken J."/>
            <person name="Oakley B."/>
            <person name="Pocsi I."/>
            <person name="Scazzocchio C."/>
            <person name="Seiboth B."/>
            <person name="vanKuyk P.A."/>
            <person name="Wortman J."/>
            <person name="Dyer P.S."/>
            <person name="Grigoriev I.V."/>
        </authorList>
    </citation>
    <scope>NUCLEOTIDE SEQUENCE [LARGE SCALE GENOMIC DNA]</scope>
    <source>
        <strain evidence="2">CBS 516.65</strain>
    </source>
</reference>
<evidence type="ECO:0000313" key="2">
    <source>
        <dbReference type="Proteomes" id="UP000184300"/>
    </source>
</evidence>
<name>A0A1L9VQJ3_ASPGL</name>
<accession>A0A1L9VQJ3</accession>